<comment type="caution">
    <text evidence="6">Lacks conserved residue(s) required for the propagation of feature annotation.</text>
</comment>
<keyword evidence="3 8" id="KW-1133">Transmembrane helix</keyword>
<evidence type="ECO:0000259" key="10">
    <source>
        <dbReference type="PROSITE" id="PS50923"/>
    </source>
</evidence>
<dbReference type="SMART" id="SM00216">
    <property type="entry name" value="VWD"/>
    <property type="match status" value="1"/>
</dbReference>
<dbReference type="PANTHER" id="PTHR13802">
    <property type="entry name" value="MUCIN 4-RELATED"/>
    <property type="match status" value="1"/>
</dbReference>
<dbReference type="Pfam" id="PF23263">
    <property type="entry name" value="C8-3_MUC4"/>
    <property type="match status" value="1"/>
</dbReference>
<protein>
    <submittedName>
        <fullName evidence="13">Uncharacterized protein</fullName>
    </submittedName>
</protein>
<feature type="compositionally biased region" description="Basic residues" evidence="7">
    <location>
        <begin position="1132"/>
        <end position="1148"/>
    </location>
</feature>
<dbReference type="GO" id="GO:0016020">
    <property type="term" value="C:membrane"/>
    <property type="evidence" value="ECO:0007669"/>
    <property type="project" value="UniProtKB-SubCell"/>
</dbReference>
<feature type="domain" description="AMOP" evidence="9">
    <location>
        <begin position="510"/>
        <end position="666"/>
    </location>
</feature>
<dbReference type="PANTHER" id="PTHR13802:SF59">
    <property type="entry name" value="SUSHI DOMAIN-CONTAINING PROTEIN 2"/>
    <property type="match status" value="1"/>
</dbReference>
<dbReference type="OMA" id="GYIMNDK"/>
<dbReference type="GO" id="GO:0007160">
    <property type="term" value="P:cell-matrix adhesion"/>
    <property type="evidence" value="ECO:0007669"/>
    <property type="project" value="InterPro"/>
</dbReference>
<reference evidence="13" key="1">
    <citation type="submission" date="2022-11" db="UniProtKB">
        <authorList>
            <consortium name="EnsemblMetazoa"/>
        </authorList>
    </citation>
    <scope>IDENTIFICATION</scope>
</reference>
<evidence type="ECO:0000313" key="14">
    <source>
        <dbReference type="Proteomes" id="UP000887568"/>
    </source>
</evidence>
<comment type="subcellular location">
    <subcellularLocation>
        <location evidence="1">Membrane</location>
    </subcellularLocation>
</comment>
<evidence type="ECO:0000256" key="2">
    <source>
        <dbReference type="ARBA" id="ARBA00022692"/>
    </source>
</evidence>
<dbReference type="InterPro" id="IPR051495">
    <property type="entry name" value="Epithelial_Barrier/Signaling"/>
</dbReference>
<dbReference type="Proteomes" id="UP000887568">
    <property type="component" value="Unplaced"/>
</dbReference>
<evidence type="ECO:0000256" key="5">
    <source>
        <dbReference type="ARBA" id="ARBA00023157"/>
    </source>
</evidence>
<evidence type="ECO:0000256" key="8">
    <source>
        <dbReference type="SAM" id="Phobius"/>
    </source>
</evidence>
<dbReference type="SUPFAM" id="SSF57535">
    <property type="entry name" value="Complement control module/SCR domain"/>
    <property type="match status" value="2"/>
</dbReference>
<feature type="domain" description="NIDO" evidence="11">
    <location>
        <begin position="124"/>
        <end position="281"/>
    </location>
</feature>
<accession>A0A914AMS9</accession>
<feature type="compositionally biased region" description="Basic and acidic residues" evidence="7">
    <location>
        <begin position="1173"/>
        <end position="1190"/>
    </location>
</feature>
<dbReference type="PROSITE" id="PS50923">
    <property type="entry name" value="SUSHI"/>
    <property type="match status" value="2"/>
</dbReference>
<proteinExistence type="predicted"/>
<dbReference type="Pfam" id="PF06119">
    <property type="entry name" value="NIDO"/>
    <property type="match status" value="1"/>
</dbReference>
<evidence type="ECO:0000256" key="3">
    <source>
        <dbReference type="ARBA" id="ARBA00022989"/>
    </source>
</evidence>
<feature type="domain" description="Sushi" evidence="10">
    <location>
        <begin position="1034"/>
        <end position="1092"/>
    </location>
</feature>
<dbReference type="PROSITE" id="PS51220">
    <property type="entry name" value="NIDO"/>
    <property type="match status" value="1"/>
</dbReference>
<dbReference type="InterPro" id="IPR005533">
    <property type="entry name" value="AMOP_dom"/>
</dbReference>
<keyword evidence="5 6" id="KW-1015">Disulfide bond</keyword>
<dbReference type="InterPro" id="IPR000436">
    <property type="entry name" value="Sushi_SCR_CCP_dom"/>
</dbReference>
<dbReference type="CDD" id="cd00033">
    <property type="entry name" value="CCP"/>
    <property type="match status" value="2"/>
</dbReference>
<dbReference type="InterPro" id="IPR056619">
    <property type="entry name" value="C8-3_MUC4"/>
</dbReference>
<dbReference type="GeneID" id="119735275"/>
<dbReference type="SMART" id="SM00723">
    <property type="entry name" value="AMOP"/>
    <property type="match status" value="1"/>
</dbReference>
<dbReference type="InterPro" id="IPR003886">
    <property type="entry name" value="NIDO_dom"/>
</dbReference>
<name>A0A914AMS9_PATMI</name>
<feature type="transmembrane region" description="Helical" evidence="8">
    <location>
        <begin position="1099"/>
        <end position="1123"/>
    </location>
</feature>
<dbReference type="OrthoDB" id="6051552at2759"/>
<keyword evidence="4 8" id="KW-0472">Membrane</keyword>
<keyword evidence="14" id="KW-1185">Reference proteome</keyword>
<dbReference type="Gene3D" id="2.10.70.10">
    <property type="entry name" value="Complement Module, domain 1"/>
    <property type="match status" value="2"/>
</dbReference>
<dbReference type="PROSITE" id="PS50856">
    <property type="entry name" value="AMOP"/>
    <property type="match status" value="1"/>
</dbReference>
<dbReference type="InterPro" id="IPR035976">
    <property type="entry name" value="Sushi/SCR/CCP_sf"/>
</dbReference>
<feature type="disulfide bond" evidence="6">
    <location>
        <begin position="963"/>
        <end position="1006"/>
    </location>
</feature>
<dbReference type="EnsemblMetazoa" id="XM_038208975.1">
    <property type="protein sequence ID" value="XP_038064903.1"/>
    <property type="gene ID" value="LOC119735275"/>
</dbReference>
<evidence type="ECO:0000259" key="9">
    <source>
        <dbReference type="PROSITE" id="PS50856"/>
    </source>
</evidence>
<feature type="region of interest" description="Disordered" evidence="7">
    <location>
        <begin position="1132"/>
        <end position="1284"/>
    </location>
</feature>
<dbReference type="SMART" id="SM00032">
    <property type="entry name" value="CCP"/>
    <property type="match status" value="2"/>
</dbReference>
<keyword evidence="6" id="KW-0768">Sushi</keyword>
<dbReference type="InterPro" id="IPR001846">
    <property type="entry name" value="VWF_type-D"/>
</dbReference>
<feature type="domain" description="VWFD" evidence="12">
    <location>
        <begin position="678"/>
        <end position="882"/>
    </location>
</feature>
<evidence type="ECO:0000256" key="7">
    <source>
        <dbReference type="SAM" id="MobiDB-lite"/>
    </source>
</evidence>
<organism evidence="13 14">
    <name type="scientific">Patiria miniata</name>
    <name type="common">Bat star</name>
    <name type="synonym">Asterina miniata</name>
    <dbReference type="NCBI Taxonomy" id="46514"/>
    <lineage>
        <taxon>Eukaryota</taxon>
        <taxon>Metazoa</taxon>
        <taxon>Echinodermata</taxon>
        <taxon>Eleutherozoa</taxon>
        <taxon>Asterozoa</taxon>
        <taxon>Asteroidea</taxon>
        <taxon>Valvatacea</taxon>
        <taxon>Valvatida</taxon>
        <taxon>Asterinidae</taxon>
        <taxon>Patiria</taxon>
    </lineage>
</organism>
<dbReference type="PROSITE" id="PS51233">
    <property type="entry name" value="VWFD"/>
    <property type="match status" value="1"/>
</dbReference>
<dbReference type="RefSeq" id="XP_038064903.1">
    <property type="nucleotide sequence ID" value="XM_038208975.1"/>
</dbReference>
<feature type="compositionally biased region" description="Polar residues" evidence="7">
    <location>
        <begin position="1194"/>
        <end position="1206"/>
    </location>
</feature>
<evidence type="ECO:0000259" key="12">
    <source>
        <dbReference type="PROSITE" id="PS51233"/>
    </source>
</evidence>
<keyword evidence="2 8" id="KW-0812">Transmembrane</keyword>
<dbReference type="SMART" id="SM00539">
    <property type="entry name" value="NIDO"/>
    <property type="match status" value="1"/>
</dbReference>
<evidence type="ECO:0000256" key="4">
    <source>
        <dbReference type="ARBA" id="ARBA00023136"/>
    </source>
</evidence>
<dbReference type="Pfam" id="PF03782">
    <property type="entry name" value="AMOP"/>
    <property type="match status" value="1"/>
</dbReference>
<dbReference type="Pfam" id="PF00084">
    <property type="entry name" value="Sushi"/>
    <property type="match status" value="1"/>
</dbReference>
<sequence>MNAHAGVPTVGRFVETGHPLSFQAGADKRGAPLKAAPGFFRYGVENRDQKLTKGNDISSPPLWLRWGLPFFTKKFWSIYVNDNGVLSFDNAVNDHSEPQETFPVGPIPANSPGEVPQQMMLIAPFYANVDIMESGQIFYRQSTEKDLMDRCDRAIHQYFIYHADFRTKFMVIATWDGVSFFGYQGGSAPTNTFQVVLATDEFETFAFYRYRSIQWTTGTESGGSASTGNGGNAAIMGFNAGDDDNYYIENLYSGQSQELKKLPQNTNNGETGMFVYQISRINVQYPVCREGEFKTYPRYDSMLGHSWLLLAGPCFDRTREHWILFGDVDEPKAIQNCTYHTKWMVYCFSPTLFEVKRQMDVHLSTNDGVDWAYRGNFDIVKIGDGPQLVNRVNPDSESWLRADRPVTIEWDPKLINFTQVRIDVLAYGEPIDPDTGLPGPPTWEEIDEVSYTVPNTGRYTWTSRAVYQVNDRNCIGVIRVTRRFKRDDLALWSDLHFLGYIMNDKFQNDPSTYSNLRCDEFYEREVEAKVEEELLNSLRHCPCNMTQALADRGRFKPDPMCNMDDAVQDRTQEYCRFRDDVVHCVASIVPSPAGHDSTCCYDEWENLVYAGDSSSGSFSRRVTVEGILPYNEAGKVPELSSGIADLAPYYMCCIWGDHCDYYQEVRPTRDCRGYRTVRPASVYGDPHFATFDGVEYTFNAKGEYTLFETTSASQTQFTLQGRFEDILDRKGIRRKATVLTAVGMQQDDKEKIMIRKSDRTVLEVYVETELLEIDDQTTIREENFFLTFPQKKEKGNLTQVIVTFINSEMSVVVNGTQEMLTAQILVPYLFRNWVTGLFGSWDDNRENDLRSRSGKVFDPDDPPETLYNDFGQSWEIVSDQSLFHYEKGLGHDYYQDPTFVPDFTPPTDVELDRPEDLVRICQGNQFCEYDLQTTGNIEVAKATMLAYDRYWLAYGASFDLITCDYLKTPKNGTKTFLRNKNHQIGSEVEFSCEDSFILIGSPYRVCEPPQVNQGEFRQGQWSGNSIDNDCIESQICGGLPTPKHGSIDVQGPPENMKVIYSCDENYDLYGRTERYCDTERENWLNIEPYCYHKLNPLEIAGAVIGGIAALVVFIVLIGICCVLQFRSRKRKAQFPGSKKSKKQQKRQQHKDDMPDIGGREPAYQVRDTPVEVQRSHEKTAAEPLHSEDPYARQMRQQLQSRPQYTNVPEKAYRPSPHSSQTLAYQEKAYRPSPHSSQTLPYDEKDPYNAPSRMPPPEMISPAEPRYGYTDPDSDFPPPPTTPMVGEEIELELQPGKSLESWA</sequence>
<evidence type="ECO:0000256" key="6">
    <source>
        <dbReference type="PROSITE-ProRule" id="PRU00302"/>
    </source>
</evidence>
<evidence type="ECO:0000259" key="11">
    <source>
        <dbReference type="PROSITE" id="PS51220"/>
    </source>
</evidence>
<feature type="domain" description="Sushi" evidence="10">
    <location>
        <begin position="961"/>
        <end position="1032"/>
    </location>
</feature>
<evidence type="ECO:0000313" key="13">
    <source>
        <dbReference type="EnsemblMetazoa" id="XP_038064903.1"/>
    </source>
</evidence>
<evidence type="ECO:0000256" key="1">
    <source>
        <dbReference type="ARBA" id="ARBA00004370"/>
    </source>
</evidence>
<dbReference type="Pfam" id="PF00094">
    <property type="entry name" value="VWD"/>
    <property type="match status" value="1"/>
</dbReference>